<keyword evidence="11" id="KW-1185">Reference proteome</keyword>
<feature type="binding site" evidence="8">
    <location>
        <position position="331"/>
    </location>
    <ligand>
        <name>Mn(2+)</name>
        <dbReference type="ChEBI" id="CHEBI:29035"/>
        <label>2</label>
    </ligand>
</feature>
<comment type="catalytic activity">
    <reaction evidence="1 8">
        <text>Release of an N-terminal amino acid, Xaa-|-Yaa-, in which Xaa is preferably Leu, but may be other amino acids including Pro although not Arg or Lys, and Yaa may be Pro. Amino acid amides and methyl esters are also readily hydrolyzed, but rates on arylamides are exceedingly low.</text>
        <dbReference type="EC" id="3.4.11.1"/>
    </reaction>
</comment>
<dbReference type="Gene3D" id="3.40.630.10">
    <property type="entry name" value="Zn peptidases"/>
    <property type="match status" value="1"/>
</dbReference>
<dbReference type="RefSeq" id="WP_318599088.1">
    <property type="nucleotide sequence ID" value="NZ_JAWSTH010000061.1"/>
</dbReference>
<feature type="active site" evidence="8">
    <location>
        <position position="259"/>
    </location>
</feature>
<dbReference type="EMBL" id="JAWSTH010000061">
    <property type="protein sequence ID" value="MDW5596651.1"/>
    <property type="molecule type" value="Genomic_DNA"/>
</dbReference>
<dbReference type="PANTHER" id="PTHR11963:SF23">
    <property type="entry name" value="CYTOSOL AMINOPEPTIDASE"/>
    <property type="match status" value="1"/>
</dbReference>
<dbReference type="PROSITE" id="PS00631">
    <property type="entry name" value="CYTOSOL_AP"/>
    <property type="match status" value="1"/>
</dbReference>
<keyword evidence="5 8" id="KW-0645">Protease</keyword>
<feature type="domain" description="Cytosol aminopeptidase" evidence="9">
    <location>
        <begin position="327"/>
        <end position="334"/>
    </location>
</feature>
<comment type="caution">
    <text evidence="10">The sequence shown here is derived from an EMBL/GenBank/DDBJ whole genome shotgun (WGS) entry which is preliminary data.</text>
</comment>
<reference evidence="10 11" key="2">
    <citation type="submission" date="2023-10" db="EMBL/GenBank/DDBJ databases">
        <authorList>
            <person name="Han X.F."/>
        </authorList>
    </citation>
    <scope>NUCLEOTIDE SEQUENCE [LARGE SCALE GENOMIC DNA]</scope>
    <source>
        <strain evidence="10 11">KCTC 39840</strain>
    </source>
</reference>
<feature type="active site" evidence="8">
    <location>
        <position position="333"/>
    </location>
</feature>
<keyword evidence="4 8" id="KW-0031">Aminopeptidase</keyword>
<dbReference type="InterPro" id="IPR043472">
    <property type="entry name" value="Macro_dom-like"/>
</dbReference>
<feature type="binding site" evidence="8">
    <location>
        <position position="270"/>
    </location>
    <ligand>
        <name>Mn(2+)</name>
        <dbReference type="ChEBI" id="CHEBI:29035"/>
        <label>2</label>
    </ligand>
</feature>
<evidence type="ECO:0000256" key="1">
    <source>
        <dbReference type="ARBA" id="ARBA00000135"/>
    </source>
</evidence>
<dbReference type="PANTHER" id="PTHR11963">
    <property type="entry name" value="LEUCINE AMINOPEPTIDASE-RELATED"/>
    <property type="match status" value="1"/>
</dbReference>
<feature type="binding site" evidence="8">
    <location>
        <position position="252"/>
    </location>
    <ligand>
        <name>Mn(2+)</name>
        <dbReference type="ChEBI" id="CHEBI:29035"/>
        <label>2</label>
    </ligand>
</feature>
<comment type="similarity">
    <text evidence="3 8">Belongs to the peptidase M17 family.</text>
</comment>
<name>A0ABU4HTN9_9ACTN</name>
<keyword evidence="8" id="KW-0963">Cytoplasm</keyword>
<dbReference type="HAMAP" id="MF_00181">
    <property type="entry name" value="Cytosol_peptidase_M17"/>
    <property type="match status" value="1"/>
</dbReference>
<feature type="binding site" evidence="8">
    <location>
        <position position="252"/>
    </location>
    <ligand>
        <name>Mn(2+)</name>
        <dbReference type="ChEBI" id="CHEBI:29035"/>
        <label>1</label>
    </ligand>
</feature>
<dbReference type="GO" id="GO:0004177">
    <property type="term" value="F:aminopeptidase activity"/>
    <property type="evidence" value="ECO:0007669"/>
    <property type="project" value="UniProtKB-KW"/>
</dbReference>
<keyword evidence="6 8" id="KW-0378">Hydrolase</keyword>
<evidence type="ECO:0000256" key="5">
    <source>
        <dbReference type="ARBA" id="ARBA00022670"/>
    </source>
</evidence>
<dbReference type="InterPro" id="IPR008283">
    <property type="entry name" value="Peptidase_M17_N"/>
</dbReference>
<dbReference type="Pfam" id="PF00883">
    <property type="entry name" value="Peptidase_M17"/>
    <property type="match status" value="1"/>
</dbReference>
<dbReference type="Pfam" id="PF02789">
    <property type="entry name" value="Peptidase_M17_N"/>
    <property type="match status" value="1"/>
</dbReference>
<dbReference type="EC" id="3.4.11.1" evidence="8"/>
<organism evidence="10 11">
    <name type="scientific">Conexibacter stalactiti</name>
    <dbReference type="NCBI Taxonomy" id="1940611"/>
    <lineage>
        <taxon>Bacteria</taxon>
        <taxon>Bacillati</taxon>
        <taxon>Actinomycetota</taxon>
        <taxon>Thermoleophilia</taxon>
        <taxon>Solirubrobacterales</taxon>
        <taxon>Conexibacteraceae</taxon>
        <taxon>Conexibacter</taxon>
    </lineage>
</organism>
<proteinExistence type="inferred from homology"/>
<comment type="catalytic activity">
    <reaction evidence="2 8">
        <text>Release of an N-terminal amino acid, preferentially leucine, but not glutamic or aspartic acids.</text>
        <dbReference type="EC" id="3.4.11.10"/>
    </reaction>
</comment>
<dbReference type="SUPFAM" id="SSF52949">
    <property type="entry name" value="Macro domain-like"/>
    <property type="match status" value="1"/>
</dbReference>
<accession>A0ABU4HTN9</accession>
<evidence type="ECO:0000256" key="2">
    <source>
        <dbReference type="ARBA" id="ARBA00000967"/>
    </source>
</evidence>
<reference evidence="11" key="1">
    <citation type="submission" date="2023-07" db="EMBL/GenBank/DDBJ databases">
        <title>Conexibacter stalactiti sp. nov., isolated from stalactites in a lava cave and emended description of the genus Conexibacter.</title>
        <authorList>
            <person name="Lee S.D."/>
        </authorList>
    </citation>
    <scope>NUCLEOTIDE SEQUENCE [LARGE SCALE GENOMIC DNA]</scope>
    <source>
        <strain evidence="11">KCTC 39840</strain>
    </source>
</reference>
<evidence type="ECO:0000256" key="8">
    <source>
        <dbReference type="HAMAP-Rule" id="MF_00181"/>
    </source>
</evidence>
<dbReference type="InterPro" id="IPR023042">
    <property type="entry name" value="Peptidase_M17_leu_NH2_pept"/>
</dbReference>
<gene>
    <name evidence="8" type="primary">pepA</name>
    <name evidence="10" type="ORF">R7226_20050</name>
</gene>
<dbReference type="CDD" id="cd00433">
    <property type="entry name" value="Peptidase_M17"/>
    <property type="match status" value="1"/>
</dbReference>
<evidence type="ECO:0000256" key="3">
    <source>
        <dbReference type="ARBA" id="ARBA00009528"/>
    </source>
</evidence>
<evidence type="ECO:0000256" key="7">
    <source>
        <dbReference type="ARBA" id="ARBA00049972"/>
    </source>
</evidence>
<evidence type="ECO:0000256" key="6">
    <source>
        <dbReference type="ARBA" id="ARBA00022801"/>
    </source>
</evidence>
<dbReference type="InterPro" id="IPR011356">
    <property type="entry name" value="Leucine_aapep/pepB"/>
</dbReference>
<comment type="cofactor">
    <cofactor evidence="8">
        <name>Mn(2+)</name>
        <dbReference type="ChEBI" id="CHEBI:29035"/>
    </cofactor>
    <text evidence="8">Binds 2 manganese ions per subunit.</text>
</comment>
<feature type="binding site" evidence="8">
    <location>
        <position position="329"/>
    </location>
    <ligand>
        <name>Mn(2+)</name>
        <dbReference type="ChEBI" id="CHEBI:29035"/>
        <label>1</label>
    </ligand>
</feature>
<evidence type="ECO:0000259" key="9">
    <source>
        <dbReference type="PROSITE" id="PS00631"/>
    </source>
</evidence>
<dbReference type="Gene3D" id="3.40.220.10">
    <property type="entry name" value="Leucine Aminopeptidase, subunit E, domain 1"/>
    <property type="match status" value="1"/>
</dbReference>
<dbReference type="EC" id="3.4.11.10" evidence="8"/>
<comment type="subcellular location">
    <subcellularLocation>
        <location evidence="8">Cytoplasm</location>
    </subcellularLocation>
</comment>
<evidence type="ECO:0000313" key="11">
    <source>
        <dbReference type="Proteomes" id="UP001284601"/>
    </source>
</evidence>
<feature type="binding site" evidence="8">
    <location>
        <position position="247"/>
    </location>
    <ligand>
        <name>Mn(2+)</name>
        <dbReference type="ChEBI" id="CHEBI:29035"/>
        <label>2</label>
    </ligand>
</feature>
<keyword evidence="8" id="KW-0479">Metal-binding</keyword>
<dbReference type="SUPFAM" id="SSF53187">
    <property type="entry name" value="Zn-dependent exopeptidases"/>
    <property type="match status" value="1"/>
</dbReference>
<feature type="binding site" evidence="8">
    <location>
        <position position="331"/>
    </location>
    <ligand>
        <name>Mn(2+)</name>
        <dbReference type="ChEBI" id="CHEBI:29035"/>
        <label>1</label>
    </ligand>
</feature>
<evidence type="ECO:0000256" key="4">
    <source>
        <dbReference type="ARBA" id="ARBA00022438"/>
    </source>
</evidence>
<dbReference type="InterPro" id="IPR000819">
    <property type="entry name" value="Peptidase_M17_C"/>
</dbReference>
<comment type="function">
    <text evidence="7 8">Presumably involved in the processing and regular turnover of intracellular proteins. Catalyzes the removal of unsubstituted N-terminal amino acids from various peptides.</text>
</comment>
<keyword evidence="8" id="KW-0464">Manganese</keyword>
<protein>
    <recommendedName>
        <fullName evidence="8">Probable cytosol aminopeptidase</fullName>
        <ecNumber evidence="8">3.4.11.1</ecNumber>
    </recommendedName>
    <alternativeName>
        <fullName evidence="8">Leucine aminopeptidase</fullName>
        <shortName evidence="8">LAP</shortName>
        <ecNumber evidence="8">3.4.11.10</ecNumber>
    </alternativeName>
    <alternativeName>
        <fullName evidence="8">Leucyl aminopeptidase</fullName>
    </alternativeName>
</protein>
<evidence type="ECO:0000313" key="10">
    <source>
        <dbReference type="EMBL" id="MDW5596651.1"/>
    </source>
</evidence>
<dbReference type="Proteomes" id="UP001284601">
    <property type="component" value="Unassembled WGS sequence"/>
</dbReference>
<dbReference type="PRINTS" id="PR00481">
    <property type="entry name" value="LAMNOPPTDASE"/>
</dbReference>
<sequence>MQIEATTQAPAETGADTIAVGVFDGEDVAHDVADGTLQRLLDRGEARRAFKRLAVAHADDRRYVIVGLGDRAGFNTERARVAAAAVHGRARELSASTLCWEVPHHLDDAHVGALVEGTVLAAYRYDRYRNHPDDDGGIQRLVVSAHHPVDGPVAYAAAVATAQNRARDLQNTPSNELTPERLAHRAHELVAEVTGLSLEVRGEEEIAALGMGAFAAVARGSHEEARLIELRYEGPDAQGPLLALVGKAVTFDSGGISIKPAMRMSEMKFDMSGGAAVLEAIGAIARLQLPVRVLGVIGATENMPSGHAARPGDVVRAANGTTIEIVNTDAEGRLVLADCLVHAINHGAERIVDLATLTGAIVTTFGTSHAGLFANDDAWAGAVAAAGEASGDLVWRLPLHPDYADAIKGRYADIVNSTENRKAASITAAEFLRRFVGDVPWAHLDIAGTANDTGKPYAPSGGSGYGVRLLVELAKRLSA</sequence>